<reference evidence="3 4" key="1">
    <citation type="submission" date="2020-07" db="EMBL/GenBank/DDBJ databases">
        <title>Sequencing the genomes of 1000 actinobacteria strains.</title>
        <authorList>
            <person name="Klenk H.-P."/>
        </authorList>
    </citation>
    <scope>NUCLEOTIDE SEQUENCE [LARGE SCALE GENOMIC DNA]</scope>
    <source>
        <strain evidence="3 4">CXB654</strain>
    </source>
</reference>
<dbReference type="Gene3D" id="1.20.120.450">
    <property type="entry name" value="dinb family like domain"/>
    <property type="match status" value="1"/>
</dbReference>
<keyword evidence="4" id="KW-1185">Reference proteome</keyword>
<dbReference type="InterPro" id="IPR017520">
    <property type="entry name" value="CHP03086"/>
</dbReference>
<dbReference type="InterPro" id="IPR034660">
    <property type="entry name" value="DinB/YfiT-like"/>
</dbReference>
<dbReference type="EMBL" id="JACCCC010000001">
    <property type="protein sequence ID" value="NYE50523.1"/>
    <property type="molecule type" value="Genomic_DNA"/>
</dbReference>
<name>A0A852U6M5_9ACTN</name>
<protein>
    <submittedName>
        <fullName evidence="3">Uncharacterized protein (TIGR03086 family)</fullName>
    </submittedName>
</protein>
<dbReference type="AlphaFoldDB" id="A0A852U6M5"/>
<feature type="region of interest" description="Disordered" evidence="1">
    <location>
        <begin position="56"/>
        <end position="75"/>
    </location>
</feature>
<dbReference type="RefSeq" id="WP_179645987.1">
    <property type="nucleotide sequence ID" value="NZ_BAAAYY010000006.1"/>
</dbReference>
<dbReference type="NCBIfam" id="TIGR03086">
    <property type="entry name" value="TIGR03086 family metal-binding protein"/>
    <property type="match status" value="1"/>
</dbReference>
<dbReference type="InterPro" id="IPR017517">
    <property type="entry name" value="Maleyloyr_isom"/>
</dbReference>
<evidence type="ECO:0000259" key="2">
    <source>
        <dbReference type="Pfam" id="PF11716"/>
    </source>
</evidence>
<dbReference type="Pfam" id="PF11716">
    <property type="entry name" value="MDMPI_N"/>
    <property type="match status" value="1"/>
</dbReference>
<evidence type="ECO:0000313" key="4">
    <source>
        <dbReference type="Proteomes" id="UP000589036"/>
    </source>
</evidence>
<dbReference type="Proteomes" id="UP000589036">
    <property type="component" value="Unassembled WGS sequence"/>
</dbReference>
<dbReference type="SUPFAM" id="SSF109854">
    <property type="entry name" value="DinB/YfiT-like putative metalloenzymes"/>
    <property type="match status" value="1"/>
</dbReference>
<accession>A0A852U6M5</accession>
<gene>
    <name evidence="3" type="ORF">HDA32_005643</name>
</gene>
<sequence length="195" mass="20668">MNEQPDLAPAADRMRALTAQITDDDLAAPTPCAGYSVGDLLDHVLALARVFRLAAEKTSSPSDGGPPTPSAADLPADWRERLARRLDDLVAAWRDPAAWQGTTAAGGFELPAQEAGMVARNELVLHGWDLSRAIGRPYECAPADARASFAFASSVPDDPQAREGLFGPVVAVPADAPLFDRALGLSGRDPFWAPR</sequence>
<evidence type="ECO:0000256" key="1">
    <source>
        <dbReference type="SAM" id="MobiDB-lite"/>
    </source>
</evidence>
<evidence type="ECO:0000313" key="3">
    <source>
        <dbReference type="EMBL" id="NYE50523.1"/>
    </source>
</evidence>
<proteinExistence type="predicted"/>
<feature type="domain" description="Mycothiol-dependent maleylpyruvate isomerase metal-binding" evidence="2">
    <location>
        <begin position="7"/>
        <end position="130"/>
    </location>
</feature>
<organism evidence="3 4">
    <name type="scientific">Spinactinospora alkalitolerans</name>
    <dbReference type="NCBI Taxonomy" id="687207"/>
    <lineage>
        <taxon>Bacteria</taxon>
        <taxon>Bacillati</taxon>
        <taxon>Actinomycetota</taxon>
        <taxon>Actinomycetes</taxon>
        <taxon>Streptosporangiales</taxon>
        <taxon>Nocardiopsidaceae</taxon>
        <taxon>Spinactinospora</taxon>
    </lineage>
</organism>
<dbReference type="GO" id="GO:0046872">
    <property type="term" value="F:metal ion binding"/>
    <property type="evidence" value="ECO:0007669"/>
    <property type="project" value="InterPro"/>
</dbReference>
<dbReference type="InterPro" id="IPR024344">
    <property type="entry name" value="MDMPI_metal-binding"/>
</dbReference>
<comment type="caution">
    <text evidence="3">The sequence shown here is derived from an EMBL/GenBank/DDBJ whole genome shotgun (WGS) entry which is preliminary data.</text>
</comment>
<dbReference type="NCBIfam" id="TIGR03083">
    <property type="entry name" value="maleylpyruvate isomerase family mycothiol-dependent enzyme"/>
    <property type="match status" value="1"/>
</dbReference>